<dbReference type="HOGENOM" id="CLU_569998_0_0_1"/>
<protein>
    <recommendedName>
        <fullName evidence="6">Ricin B lectin domain-containing protein</fullName>
    </recommendedName>
</protein>
<feature type="transmembrane region" description="Helical" evidence="2">
    <location>
        <begin position="425"/>
        <end position="447"/>
    </location>
</feature>
<feature type="chain" id="PRO_5001642136" description="Ricin B lectin domain-containing protein" evidence="3">
    <location>
        <begin position="26"/>
        <end position="479"/>
    </location>
</feature>
<dbReference type="VEuPathDB" id="FungiDB:PLEOSDRAFT_161227"/>
<feature type="compositionally biased region" description="Low complexity" evidence="1">
    <location>
        <begin position="183"/>
        <end position="196"/>
    </location>
</feature>
<gene>
    <name evidence="4" type="ORF">PLEOSDRAFT_161227</name>
</gene>
<sequence>MASVKNRTVLYLTSLYLLSGMVVLGKPLQQRQSPSCTPGFSSDDPFDWNNSEPVGFSSGIKDGSGLIKARERGLFKFHKVASSSPTSFSITAFEDPKLFVGLRANSSLYLTKDQTNTRFIIDCGDCGSFVEDNCFMRLADKPDQCVQIGKGPQRGSTGEALTVVTPCKREDSQRFNFFKRVTPTSTTASSPSSTKSPWEHENGHSAPSQIKPSSVPKPTPSICNPTFDFEGVRVANSAVNWGAAAFVDNTDLIAERDFNKRLEIRFEQTGHPNPYYIAKSLNGTNLAIASRATNDNLYFLPIDEENDRKKFLIECASGCTGGSQVAPGGFVADGCVVKSQFNGRCVQVGSGPTAGTQGDRIFLNNCDGSDSQRFNFITSPFKTTGRKVATADSDLAPTDAKVHLAGSGEGGDLGLDLKELIRNSYIALGLLAGVLLALIVLGALALARGCGKGRDSKPRYAAVSRKGDTDIFVAPRYSD</sequence>
<keyword evidence="2" id="KW-1133">Transmembrane helix</keyword>
<dbReference type="EMBL" id="KL198011">
    <property type="protein sequence ID" value="KDQ24735.1"/>
    <property type="molecule type" value="Genomic_DNA"/>
</dbReference>
<dbReference type="Proteomes" id="UP000027073">
    <property type="component" value="Unassembled WGS sequence"/>
</dbReference>
<dbReference type="OrthoDB" id="2853457at2759"/>
<keyword evidence="2" id="KW-0472">Membrane</keyword>
<evidence type="ECO:0000313" key="4">
    <source>
        <dbReference type="EMBL" id="KDQ24735.1"/>
    </source>
</evidence>
<accession>A0A067NCQ1</accession>
<proteinExistence type="predicted"/>
<name>A0A067NCQ1_PLEO1</name>
<dbReference type="CDD" id="cd00161">
    <property type="entry name" value="beta-trefoil_Ricin-like"/>
    <property type="match status" value="1"/>
</dbReference>
<evidence type="ECO:0000313" key="5">
    <source>
        <dbReference type="Proteomes" id="UP000027073"/>
    </source>
</evidence>
<dbReference type="AlphaFoldDB" id="A0A067NCQ1"/>
<organism evidence="4 5">
    <name type="scientific">Pleurotus ostreatus (strain PC15)</name>
    <name type="common">Oyster mushroom</name>
    <dbReference type="NCBI Taxonomy" id="1137138"/>
    <lineage>
        <taxon>Eukaryota</taxon>
        <taxon>Fungi</taxon>
        <taxon>Dikarya</taxon>
        <taxon>Basidiomycota</taxon>
        <taxon>Agaricomycotina</taxon>
        <taxon>Agaricomycetes</taxon>
        <taxon>Agaricomycetidae</taxon>
        <taxon>Agaricales</taxon>
        <taxon>Pleurotineae</taxon>
        <taxon>Pleurotaceae</taxon>
        <taxon>Pleurotus</taxon>
    </lineage>
</organism>
<evidence type="ECO:0000256" key="3">
    <source>
        <dbReference type="SAM" id="SignalP"/>
    </source>
</evidence>
<evidence type="ECO:0008006" key="6">
    <source>
        <dbReference type="Google" id="ProtNLM"/>
    </source>
</evidence>
<dbReference type="InParanoid" id="A0A067NCQ1"/>
<evidence type="ECO:0000256" key="2">
    <source>
        <dbReference type="SAM" id="Phobius"/>
    </source>
</evidence>
<keyword evidence="3" id="KW-0732">Signal</keyword>
<evidence type="ECO:0000256" key="1">
    <source>
        <dbReference type="SAM" id="MobiDB-lite"/>
    </source>
</evidence>
<reference evidence="5" key="1">
    <citation type="journal article" date="2014" name="Proc. Natl. Acad. Sci. U.S.A.">
        <title>Extensive sampling of basidiomycete genomes demonstrates inadequacy of the white-rot/brown-rot paradigm for wood decay fungi.</title>
        <authorList>
            <person name="Riley R."/>
            <person name="Salamov A.A."/>
            <person name="Brown D.W."/>
            <person name="Nagy L.G."/>
            <person name="Floudas D."/>
            <person name="Held B.W."/>
            <person name="Levasseur A."/>
            <person name="Lombard V."/>
            <person name="Morin E."/>
            <person name="Otillar R."/>
            <person name="Lindquist E.A."/>
            <person name="Sun H."/>
            <person name="LaButti K.M."/>
            <person name="Schmutz J."/>
            <person name="Jabbour D."/>
            <person name="Luo H."/>
            <person name="Baker S.E."/>
            <person name="Pisabarro A.G."/>
            <person name="Walton J.D."/>
            <person name="Blanchette R.A."/>
            <person name="Henrissat B."/>
            <person name="Martin F."/>
            <person name="Cullen D."/>
            <person name="Hibbett D.S."/>
            <person name="Grigoriev I.V."/>
        </authorList>
    </citation>
    <scope>NUCLEOTIDE SEQUENCE [LARGE SCALE GENOMIC DNA]</scope>
    <source>
        <strain evidence="5">PC15</strain>
    </source>
</reference>
<feature type="region of interest" description="Disordered" evidence="1">
    <location>
        <begin position="183"/>
        <end position="218"/>
    </location>
</feature>
<keyword evidence="2" id="KW-0812">Transmembrane</keyword>
<feature type="signal peptide" evidence="3">
    <location>
        <begin position="1"/>
        <end position="25"/>
    </location>
</feature>